<evidence type="ECO:0000256" key="1">
    <source>
        <dbReference type="SAM" id="MobiDB-lite"/>
    </source>
</evidence>
<organism evidence="2 3">
    <name type="scientific">Gymnopus androsaceus JB14</name>
    <dbReference type="NCBI Taxonomy" id="1447944"/>
    <lineage>
        <taxon>Eukaryota</taxon>
        <taxon>Fungi</taxon>
        <taxon>Dikarya</taxon>
        <taxon>Basidiomycota</taxon>
        <taxon>Agaricomycotina</taxon>
        <taxon>Agaricomycetes</taxon>
        <taxon>Agaricomycetidae</taxon>
        <taxon>Agaricales</taxon>
        <taxon>Marasmiineae</taxon>
        <taxon>Omphalotaceae</taxon>
        <taxon>Gymnopus</taxon>
    </lineage>
</organism>
<dbReference type="Proteomes" id="UP000799118">
    <property type="component" value="Unassembled WGS sequence"/>
</dbReference>
<gene>
    <name evidence="2" type="ORF">BT96DRAFT_912863</name>
</gene>
<keyword evidence="3" id="KW-1185">Reference proteome</keyword>
<feature type="region of interest" description="Disordered" evidence="1">
    <location>
        <begin position="66"/>
        <end position="92"/>
    </location>
</feature>
<sequence>MAPKFMCPWMRVLSWASRLRLEGILGVISFLCGINQLRSKLSQPSSPEKVEVGIFQPRKLPVAVDCDSVEPSGGNPTPPSPTSTSSNSPSKRRFYDRPRLYIRPLCYFWINNVIQL</sequence>
<dbReference type="EMBL" id="ML769386">
    <property type="protein sequence ID" value="KAE9409959.1"/>
    <property type="molecule type" value="Genomic_DNA"/>
</dbReference>
<name>A0A6A4IHC0_9AGAR</name>
<reference evidence="2" key="1">
    <citation type="journal article" date="2019" name="Environ. Microbiol.">
        <title>Fungal ecological strategies reflected in gene transcription - a case study of two litter decomposers.</title>
        <authorList>
            <person name="Barbi F."/>
            <person name="Kohler A."/>
            <person name="Barry K."/>
            <person name="Baskaran P."/>
            <person name="Daum C."/>
            <person name="Fauchery L."/>
            <person name="Ihrmark K."/>
            <person name="Kuo A."/>
            <person name="LaButti K."/>
            <person name="Lipzen A."/>
            <person name="Morin E."/>
            <person name="Grigoriev I.V."/>
            <person name="Henrissat B."/>
            <person name="Lindahl B."/>
            <person name="Martin F."/>
        </authorList>
    </citation>
    <scope>NUCLEOTIDE SEQUENCE</scope>
    <source>
        <strain evidence="2">JB14</strain>
    </source>
</reference>
<evidence type="ECO:0000313" key="3">
    <source>
        <dbReference type="Proteomes" id="UP000799118"/>
    </source>
</evidence>
<dbReference type="AlphaFoldDB" id="A0A6A4IHC0"/>
<protein>
    <submittedName>
        <fullName evidence="2">Uncharacterized protein</fullName>
    </submittedName>
</protein>
<proteinExistence type="predicted"/>
<accession>A0A6A4IHC0</accession>
<evidence type="ECO:0000313" key="2">
    <source>
        <dbReference type="EMBL" id="KAE9409959.1"/>
    </source>
</evidence>